<keyword evidence="2" id="KW-0663">Pyridoxal phosphate</keyword>
<gene>
    <name evidence="4" type="ORF">METZ01_LOCUS343938</name>
</gene>
<dbReference type="InterPro" id="IPR001597">
    <property type="entry name" value="ArAA_b-elim_lyase/Thr_aldolase"/>
</dbReference>
<protein>
    <recommendedName>
        <fullName evidence="3">Aromatic amino acid beta-eliminating lyase/threonine aldolase domain-containing protein</fullName>
    </recommendedName>
</protein>
<feature type="non-terminal residue" evidence="4">
    <location>
        <position position="39"/>
    </location>
</feature>
<dbReference type="InterPro" id="IPR015424">
    <property type="entry name" value="PyrdxlP-dep_Trfase"/>
</dbReference>
<evidence type="ECO:0000256" key="2">
    <source>
        <dbReference type="ARBA" id="ARBA00022898"/>
    </source>
</evidence>
<dbReference type="EMBL" id="UINC01118151">
    <property type="protein sequence ID" value="SVC91084.1"/>
    <property type="molecule type" value="Genomic_DNA"/>
</dbReference>
<dbReference type="Gene3D" id="3.40.640.10">
    <property type="entry name" value="Type I PLP-dependent aspartate aminotransferase-like (Major domain)"/>
    <property type="match status" value="1"/>
</dbReference>
<organism evidence="4">
    <name type="scientific">marine metagenome</name>
    <dbReference type="NCBI Taxonomy" id="408172"/>
    <lineage>
        <taxon>unclassified sequences</taxon>
        <taxon>metagenomes</taxon>
        <taxon>ecological metagenomes</taxon>
    </lineage>
</organism>
<proteinExistence type="predicted"/>
<dbReference type="AlphaFoldDB" id="A0A382R010"/>
<accession>A0A382R010</accession>
<name>A0A382R010_9ZZZZ</name>
<feature type="domain" description="Aromatic amino acid beta-eliminating lyase/threonine aldolase" evidence="3">
    <location>
        <begin position="6"/>
        <end position="39"/>
    </location>
</feature>
<sequence length="39" mass="4411">MDRIIDLRSDTVTMPTDEMRQSIANAKLGDDVFNEDPTV</sequence>
<dbReference type="InterPro" id="IPR015421">
    <property type="entry name" value="PyrdxlP-dep_Trfase_major"/>
</dbReference>
<evidence type="ECO:0000256" key="1">
    <source>
        <dbReference type="ARBA" id="ARBA00001933"/>
    </source>
</evidence>
<evidence type="ECO:0000259" key="3">
    <source>
        <dbReference type="Pfam" id="PF01212"/>
    </source>
</evidence>
<evidence type="ECO:0000313" key="4">
    <source>
        <dbReference type="EMBL" id="SVC91084.1"/>
    </source>
</evidence>
<comment type="cofactor">
    <cofactor evidence="1">
        <name>pyridoxal 5'-phosphate</name>
        <dbReference type="ChEBI" id="CHEBI:597326"/>
    </cofactor>
</comment>
<dbReference type="GO" id="GO:0016829">
    <property type="term" value="F:lyase activity"/>
    <property type="evidence" value="ECO:0007669"/>
    <property type="project" value="InterPro"/>
</dbReference>
<reference evidence="4" key="1">
    <citation type="submission" date="2018-05" db="EMBL/GenBank/DDBJ databases">
        <authorList>
            <person name="Lanie J.A."/>
            <person name="Ng W.-L."/>
            <person name="Kazmierczak K.M."/>
            <person name="Andrzejewski T.M."/>
            <person name="Davidsen T.M."/>
            <person name="Wayne K.J."/>
            <person name="Tettelin H."/>
            <person name="Glass J.I."/>
            <person name="Rusch D."/>
            <person name="Podicherti R."/>
            <person name="Tsui H.-C.T."/>
            <person name="Winkler M.E."/>
        </authorList>
    </citation>
    <scope>NUCLEOTIDE SEQUENCE</scope>
</reference>
<dbReference type="SUPFAM" id="SSF53383">
    <property type="entry name" value="PLP-dependent transferases"/>
    <property type="match status" value="1"/>
</dbReference>
<dbReference type="GO" id="GO:0006520">
    <property type="term" value="P:amino acid metabolic process"/>
    <property type="evidence" value="ECO:0007669"/>
    <property type="project" value="InterPro"/>
</dbReference>
<dbReference type="Pfam" id="PF01212">
    <property type="entry name" value="Beta_elim_lyase"/>
    <property type="match status" value="1"/>
</dbReference>